<evidence type="ECO:0000313" key="3">
    <source>
        <dbReference type="EMBL" id="SPQ96296.1"/>
    </source>
</evidence>
<dbReference type="EMBL" id="OVEO01000005">
    <property type="protein sequence ID" value="SPQ96296.1"/>
    <property type="molecule type" value="Genomic_DNA"/>
</dbReference>
<gene>
    <name evidence="2" type="ORF">PBRA_004018</name>
    <name evidence="3" type="ORF">PLBR_LOCUS3511</name>
</gene>
<organism evidence="2 4">
    <name type="scientific">Plasmodiophora brassicae</name>
    <name type="common">Clubroot disease agent</name>
    <dbReference type="NCBI Taxonomy" id="37360"/>
    <lineage>
        <taxon>Eukaryota</taxon>
        <taxon>Sar</taxon>
        <taxon>Rhizaria</taxon>
        <taxon>Endomyxa</taxon>
        <taxon>Phytomyxea</taxon>
        <taxon>Plasmodiophorida</taxon>
        <taxon>Plasmodiophoridae</taxon>
        <taxon>Plasmodiophora</taxon>
    </lineage>
</organism>
<evidence type="ECO:0000313" key="2">
    <source>
        <dbReference type="EMBL" id="CEO95252.1"/>
    </source>
</evidence>
<dbReference type="Proteomes" id="UP000290189">
    <property type="component" value="Unassembled WGS sequence"/>
</dbReference>
<feature type="transmembrane region" description="Helical" evidence="1">
    <location>
        <begin position="44"/>
        <end position="65"/>
    </location>
</feature>
<evidence type="ECO:0000313" key="4">
    <source>
        <dbReference type="Proteomes" id="UP000039324"/>
    </source>
</evidence>
<proteinExistence type="predicted"/>
<dbReference type="Proteomes" id="UP000039324">
    <property type="component" value="Unassembled WGS sequence"/>
</dbReference>
<geneLocation type="mitochondrion" evidence="3"/>
<evidence type="ECO:0008006" key="6">
    <source>
        <dbReference type="Google" id="ProtNLM"/>
    </source>
</evidence>
<dbReference type="AlphaFoldDB" id="A0A0G4IJJ7"/>
<evidence type="ECO:0000256" key="1">
    <source>
        <dbReference type="SAM" id="Phobius"/>
    </source>
</evidence>
<accession>A0A0G4IJJ7</accession>
<keyword evidence="3" id="KW-0496">Mitochondrion</keyword>
<reference evidence="3 5" key="2">
    <citation type="submission" date="2018-03" db="EMBL/GenBank/DDBJ databases">
        <authorList>
            <person name="Fogelqvist J."/>
        </authorList>
    </citation>
    <scope>NUCLEOTIDE SEQUENCE [LARGE SCALE GENOMIC DNA]</scope>
</reference>
<dbReference type="EMBL" id="CDSF01000013">
    <property type="protein sequence ID" value="CEO95252.1"/>
    <property type="molecule type" value="Genomic_DNA"/>
</dbReference>
<evidence type="ECO:0000313" key="5">
    <source>
        <dbReference type="Proteomes" id="UP000290189"/>
    </source>
</evidence>
<keyword evidence="4" id="KW-1185">Reference proteome</keyword>
<sequence>MAASPTYTIVGAAALATAGAAVEFQYDQNRWTTSSYHRDTESSIAWWIWLLIVLFVCTFVAAVIARQRQRRRRYAMEANANATQAPVLLYAQTPAFQGQTTPVYQGQTTPAYQTGTPAPPAYYQ</sequence>
<name>A0A0G4IJJ7_PLABS</name>
<keyword evidence="1" id="KW-0472">Membrane</keyword>
<reference evidence="2 4" key="1">
    <citation type="submission" date="2015-02" db="EMBL/GenBank/DDBJ databases">
        <authorList>
            <person name="Chooi Y.-H."/>
        </authorList>
    </citation>
    <scope>NUCLEOTIDE SEQUENCE [LARGE SCALE GENOMIC DNA]</scope>
    <source>
        <strain evidence="2">E3</strain>
    </source>
</reference>
<keyword evidence="1" id="KW-1133">Transmembrane helix</keyword>
<keyword evidence="1" id="KW-0812">Transmembrane</keyword>
<protein>
    <recommendedName>
        <fullName evidence="6">Transmembrane protein</fullName>
    </recommendedName>
</protein>